<reference evidence="1" key="2">
    <citation type="submission" date="2021-09" db="EMBL/GenBank/DDBJ databases">
        <authorList>
            <person name="Jia N."/>
            <person name="Wang J."/>
            <person name="Shi W."/>
            <person name="Du L."/>
            <person name="Sun Y."/>
            <person name="Zhan W."/>
            <person name="Jiang J."/>
            <person name="Wang Q."/>
            <person name="Zhang B."/>
            <person name="Ji P."/>
            <person name="Sakyi L.B."/>
            <person name="Cui X."/>
            <person name="Yuan T."/>
            <person name="Jiang B."/>
            <person name="Yang W."/>
            <person name="Lam T.T.-Y."/>
            <person name="Chang Q."/>
            <person name="Ding S."/>
            <person name="Wang X."/>
            <person name="Zhu J."/>
            <person name="Ruan X."/>
            <person name="Zhao L."/>
            <person name="Wei J."/>
            <person name="Que T."/>
            <person name="Du C."/>
            <person name="Cheng J."/>
            <person name="Dai P."/>
            <person name="Han X."/>
            <person name="Huang E."/>
            <person name="Gao Y."/>
            <person name="Liu J."/>
            <person name="Shao H."/>
            <person name="Ye R."/>
            <person name="Li L."/>
            <person name="Wei W."/>
            <person name="Wang X."/>
            <person name="Wang C."/>
            <person name="Huo Q."/>
            <person name="Li W."/>
            <person name="Guo W."/>
            <person name="Chen H."/>
            <person name="Chen S."/>
            <person name="Zhou L."/>
            <person name="Zhou L."/>
            <person name="Ni X."/>
            <person name="Tian J."/>
            <person name="Zhou Y."/>
            <person name="Sheng Y."/>
            <person name="Liu T."/>
            <person name="Pan Y."/>
            <person name="Xia L."/>
            <person name="Li J."/>
            <person name="Zhao F."/>
            <person name="Cao W."/>
        </authorList>
    </citation>
    <scope>NUCLEOTIDE SEQUENCE</scope>
    <source>
        <strain evidence="1">Rsan-2018</strain>
        <tissue evidence="1">Larvae</tissue>
    </source>
</reference>
<keyword evidence="2" id="KW-1185">Reference proteome</keyword>
<organism evidence="1 2">
    <name type="scientific">Rhipicephalus sanguineus</name>
    <name type="common">Brown dog tick</name>
    <name type="synonym">Ixodes sanguineus</name>
    <dbReference type="NCBI Taxonomy" id="34632"/>
    <lineage>
        <taxon>Eukaryota</taxon>
        <taxon>Metazoa</taxon>
        <taxon>Ecdysozoa</taxon>
        <taxon>Arthropoda</taxon>
        <taxon>Chelicerata</taxon>
        <taxon>Arachnida</taxon>
        <taxon>Acari</taxon>
        <taxon>Parasitiformes</taxon>
        <taxon>Ixodida</taxon>
        <taxon>Ixodoidea</taxon>
        <taxon>Ixodidae</taxon>
        <taxon>Rhipicephalinae</taxon>
        <taxon>Rhipicephalus</taxon>
        <taxon>Rhipicephalus</taxon>
    </lineage>
</organism>
<dbReference type="AlphaFoldDB" id="A0A9D4PJT7"/>
<dbReference type="VEuPathDB" id="VectorBase:RSAN_033798"/>
<dbReference type="Proteomes" id="UP000821837">
    <property type="component" value="Unassembled WGS sequence"/>
</dbReference>
<evidence type="ECO:0000313" key="2">
    <source>
        <dbReference type="Proteomes" id="UP000821837"/>
    </source>
</evidence>
<protein>
    <submittedName>
        <fullName evidence="1">Uncharacterized protein</fullName>
    </submittedName>
</protein>
<name>A0A9D4PJT7_RHISA</name>
<sequence>MPPPIQCDRSAATPTVNEPRFATMQVCPDRRSGDKTKYKLTYSRDHVSVLCHAPGSLRVFVYDNEDALAIKLCSIKNDEGFEDFKFGVAVYDIDYDDHDNECASLNRFGRQSRLKQVKQTLDYMRLHQGKSFNMTACLDYQE</sequence>
<gene>
    <name evidence="1" type="ORF">HPB52_018473</name>
</gene>
<evidence type="ECO:0000313" key="1">
    <source>
        <dbReference type="EMBL" id="KAH7944340.1"/>
    </source>
</evidence>
<reference evidence="1" key="1">
    <citation type="journal article" date="2020" name="Cell">
        <title>Large-Scale Comparative Analyses of Tick Genomes Elucidate Their Genetic Diversity and Vector Capacities.</title>
        <authorList>
            <consortium name="Tick Genome and Microbiome Consortium (TIGMIC)"/>
            <person name="Jia N."/>
            <person name="Wang J."/>
            <person name="Shi W."/>
            <person name="Du L."/>
            <person name="Sun Y."/>
            <person name="Zhan W."/>
            <person name="Jiang J.F."/>
            <person name="Wang Q."/>
            <person name="Zhang B."/>
            <person name="Ji P."/>
            <person name="Bell-Sakyi L."/>
            <person name="Cui X.M."/>
            <person name="Yuan T.T."/>
            <person name="Jiang B.G."/>
            <person name="Yang W.F."/>
            <person name="Lam T.T."/>
            <person name="Chang Q.C."/>
            <person name="Ding S.J."/>
            <person name="Wang X.J."/>
            <person name="Zhu J.G."/>
            <person name="Ruan X.D."/>
            <person name="Zhao L."/>
            <person name="Wei J.T."/>
            <person name="Ye R.Z."/>
            <person name="Que T.C."/>
            <person name="Du C.H."/>
            <person name="Zhou Y.H."/>
            <person name="Cheng J.X."/>
            <person name="Dai P.F."/>
            <person name="Guo W.B."/>
            <person name="Han X.H."/>
            <person name="Huang E.J."/>
            <person name="Li L.F."/>
            <person name="Wei W."/>
            <person name="Gao Y.C."/>
            <person name="Liu J.Z."/>
            <person name="Shao H.Z."/>
            <person name="Wang X."/>
            <person name="Wang C.C."/>
            <person name="Yang T.C."/>
            <person name="Huo Q.B."/>
            <person name="Li W."/>
            <person name="Chen H.Y."/>
            <person name="Chen S.E."/>
            <person name="Zhou L.G."/>
            <person name="Ni X.B."/>
            <person name="Tian J.H."/>
            <person name="Sheng Y."/>
            <person name="Liu T."/>
            <person name="Pan Y.S."/>
            <person name="Xia L.Y."/>
            <person name="Li J."/>
            <person name="Zhao F."/>
            <person name="Cao W.C."/>
        </authorList>
    </citation>
    <scope>NUCLEOTIDE SEQUENCE</scope>
    <source>
        <strain evidence="1">Rsan-2018</strain>
    </source>
</reference>
<comment type="caution">
    <text evidence="1">The sequence shown here is derived from an EMBL/GenBank/DDBJ whole genome shotgun (WGS) entry which is preliminary data.</text>
</comment>
<proteinExistence type="predicted"/>
<accession>A0A9D4PJT7</accession>
<dbReference type="EMBL" id="JABSTV010001253">
    <property type="protein sequence ID" value="KAH7944340.1"/>
    <property type="molecule type" value="Genomic_DNA"/>
</dbReference>